<dbReference type="SUPFAM" id="SSF56672">
    <property type="entry name" value="DNA/RNA polymerases"/>
    <property type="match status" value="1"/>
</dbReference>
<reference evidence="2" key="1">
    <citation type="journal article" date="2023" name="G3 (Bethesda)">
        <title>Whole genome assemblies of Zophobas morio and Tenebrio molitor.</title>
        <authorList>
            <person name="Kaur S."/>
            <person name="Stinson S.A."/>
            <person name="diCenzo G.C."/>
        </authorList>
    </citation>
    <scope>NUCLEOTIDE SEQUENCE</scope>
    <source>
        <strain evidence="2">QUZm001</strain>
    </source>
</reference>
<organism evidence="2 3">
    <name type="scientific">Zophobas morio</name>
    <dbReference type="NCBI Taxonomy" id="2755281"/>
    <lineage>
        <taxon>Eukaryota</taxon>
        <taxon>Metazoa</taxon>
        <taxon>Ecdysozoa</taxon>
        <taxon>Arthropoda</taxon>
        <taxon>Hexapoda</taxon>
        <taxon>Insecta</taxon>
        <taxon>Pterygota</taxon>
        <taxon>Neoptera</taxon>
        <taxon>Endopterygota</taxon>
        <taxon>Coleoptera</taxon>
        <taxon>Polyphaga</taxon>
        <taxon>Cucujiformia</taxon>
        <taxon>Tenebrionidae</taxon>
        <taxon>Zophobas</taxon>
    </lineage>
</organism>
<dbReference type="EMBL" id="JALNTZ010000005">
    <property type="protein sequence ID" value="KAJ3652059.1"/>
    <property type="molecule type" value="Genomic_DNA"/>
</dbReference>
<dbReference type="AlphaFoldDB" id="A0AA38MDH1"/>
<dbReference type="PANTHER" id="PTHR19446">
    <property type="entry name" value="REVERSE TRANSCRIPTASES"/>
    <property type="match status" value="1"/>
</dbReference>
<evidence type="ECO:0000313" key="2">
    <source>
        <dbReference type="EMBL" id="KAJ3652059.1"/>
    </source>
</evidence>
<gene>
    <name evidence="2" type="ORF">Zmor_018057</name>
</gene>
<sequence>MKKGKAPGMDGPTAEMWKDMWETCPQQVLSIYNCLVKKCFPKKRKKTRVVLIRKPGKQRNSSSCFRPISLLDVAGKIYERLLAKRIKQHPALKGDLSGNQYGFTAGKSTIEATERVMQLIGMIKGGSRQTKEKCVVGALDVRNEFNTIAWTATGSYGQKMGISCEVPQ</sequence>
<dbReference type="Pfam" id="PF00078">
    <property type="entry name" value="RVT_1"/>
    <property type="match status" value="1"/>
</dbReference>
<feature type="domain" description="Reverse transcriptase" evidence="1">
    <location>
        <begin position="53"/>
        <end position="152"/>
    </location>
</feature>
<dbReference type="GO" id="GO:0071897">
    <property type="term" value="P:DNA biosynthetic process"/>
    <property type="evidence" value="ECO:0007669"/>
    <property type="project" value="UniProtKB-ARBA"/>
</dbReference>
<evidence type="ECO:0000259" key="1">
    <source>
        <dbReference type="Pfam" id="PF00078"/>
    </source>
</evidence>
<comment type="caution">
    <text evidence="2">The sequence shown here is derived from an EMBL/GenBank/DDBJ whole genome shotgun (WGS) entry which is preliminary data.</text>
</comment>
<dbReference type="InterPro" id="IPR000477">
    <property type="entry name" value="RT_dom"/>
</dbReference>
<accession>A0AA38MDH1</accession>
<proteinExistence type="predicted"/>
<keyword evidence="3" id="KW-1185">Reference proteome</keyword>
<protein>
    <recommendedName>
        <fullName evidence="1">Reverse transcriptase domain-containing protein</fullName>
    </recommendedName>
</protein>
<name>A0AA38MDH1_9CUCU</name>
<dbReference type="InterPro" id="IPR043502">
    <property type="entry name" value="DNA/RNA_pol_sf"/>
</dbReference>
<evidence type="ECO:0000313" key="3">
    <source>
        <dbReference type="Proteomes" id="UP001168821"/>
    </source>
</evidence>
<dbReference type="Proteomes" id="UP001168821">
    <property type="component" value="Unassembled WGS sequence"/>
</dbReference>